<dbReference type="InterPro" id="IPR050953">
    <property type="entry name" value="N4_N6_ade-DNA_methylase"/>
</dbReference>
<dbReference type="Pfam" id="PF23653">
    <property type="entry name" value="DUF7149"/>
    <property type="match status" value="1"/>
</dbReference>
<gene>
    <name evidence="12" type="ORF">H6A24_10985</name>
</gene>
<dbReference type="PANTHER" id="PTHR33841">
    <property type="entry name" value="DNA METHYLTRANSFERASE YEEA-RELATED"/>
    <property type="match status" value="1"/>
</dbReference>
<evidence type="ECO:0000259" key="8">
    <source>
        <dbReference type="Pfam" id="PF07669"/>
    </source>
</evidence>
<keyword evidence="13" id="KW-1185">Reference proteome</keyword>
<feature type="domain" description="TaqI-like C-terminal specificity" evidence="9">
    <location>
        <begin position="1042"/>
        <end position="1203"/>
    </location>
</feature>
<proteinExistence type="predicted"/>
<evidence type="ECO:0000256" key="2">
    <source>
        <dbReference type="ARBA" id="ARBA00022603"/>
    </source>
</evidence>
<dbReference type="InterPro" id="IPR025931">
    <property type="entry name" value="TaqI_C"/>
</dbReference>
<dbReference type="SUPFAM" id="SSF53335">
    <property type="entry name" value="S-adenosyl-L-methionine-dependent methyltransferases"/>
    <property type="match status" value="1"/>
</dbReference>
<dbReference type="InterPro" id="IPR056716">
    <property type="entry name" value="DUF7814"/>
</dbReference>
<keyword evidence="6" id="KW-0238">DNA-binding</keyword>
<protein>
    <recommendedName>
        <fullName evidence="1">site-specific DNA-methyltransferase (adenine-specific)</fullName>
        <ecNumber evidence="1">2.1.1.72</ecNumber>
    </recommendedName>
</protein>
<dbReference type="Pfam" id="PF12950">
    <property type="entry name" value="TaqI_C"/>
    <property type="match status" value="1"/>
</dbReference>
<organism evidence="12 13">
    <name type="scientific">Bacteroides caecicola</name>
    <dbReference type="NCBI Taxonomy" id="1462569"/>
    <lineage>
        <taxon>Bacteria</taxon>
        <taxon>Pseudomonadati</taxon>
        <taxon>Bacteroidota</taxon>
        <taxon>Bacteroidia</taxon>
        <taxon>Bacteroidales</taxon>
        <taxon>Bacteroidaceae</taxon>
        <taxon>Bacteroides</taxon>
    </lineage>
</organism>
<evidence type="ECO:0000259" key="11">
    <source>
        <dbReference type="Pfam" id="PF25120"/>
    </source>
</evidence>
<evidence type="ECO:0000256" key="1">
    <source>
        <dbReference type="ARBA" id="ARBA00011900"/>
    </source>
</evidence>
<dbReference type="GO" id="GO:0008168">
    <property type="term" value="F:methyltransferase activity"/>
    <property type="evidence" value="ECO:0007669"/>
    <property type="project" value="UniProtKB-KW"/>
</dbReference>
<keyword evidence="4" id="KW-0949">S-adenosyl-L-methionine</keyword>
<dbReference type="InterPro" id="IPR055573">
    <property type="entry name" value="DUF7149"/>
</dbReference>
<feature type="domain" description="DUF7149" evidence="10">
    <location>
        <begin position="5"/>
        <end position="238"/>
    </location>
</feature>
<keyword evidence="3" id="KW-0808">Transferase</keyword>
<dbReference type="PROSITE" id="PS00092">
    <property type="entry name" value="N6_MTASE"/>
    <property type="match status" value="1"/>
</dbReference>
<reference evidence="12 13" key="1">
    <citation type="journal article" date="2021" name="Sci. Rep.">
        <title>The distribution of antibiotic resistance genes in chicken gut microbiota commensals.</title>
        <authorList>
            <person name="Juricova H."/>
            <person name="Matiasovicova J."/>
            <person name="Kubasova T."/>
            <person name="Cejkova D."/>
            <person name="Rychlik I."/>
        </authorList>
    </citation>
    <scope>NUCLEOTIDE SEQUENCE [LARGE SCALE GENOMIC DNA]</scope>
    <source>
        <strain evidence="12 13">An768</strain>
    </source>
</reference>
<evidence type="ECO:0000259" key="10">
    <source>
        <dbReference type="Pfam" id="PF23653"/>
    </source>
</evidence>
<dbReference type="InterPro" id="IPR011639">
    <property type="entry name" value="MethylTrfase_TaqI-like_dom"/>
</dbReference>
<evidence type="ECO:0000256" key="5">
    <source>
        <dbReference type="ARBA" id="ARBA00022747"/>
    </source>
</evidence>
<evidence type="ECO:0000313" key="12">
    <source>
        <dbReference type="EMBL" id="MBM6807009.1"/>
    </source>
</evidence>
<dbReference type="GO" id="GO:0032259">
    <property type="term" value="P:methylation"/>
    <property type="evidence" value="ECO:0007669"/>
    <property type="project" value="UniProtKB-KW"/>
</dbReference>
<feature type="domain" description="DUF7814" evidence="11">
    <location>
        <begin position="239"/>
        <end position="466"/>
    </location>
</feature>
<evidence type="ECO:0000259" key="9">
    <source>
        <dbReference type="Pfam" id="PF12950"/>
    </source>
</evidence>
<feature type="domain" description="Type II methyltransferase M.TaqI-like" evidence="8">
    <location>
        <begin position="628"/>
        <end position="919"/>
    </location>
</feature>
<dbReference type="Gene3D" id="3.40.50.150">
    <property type="entry name" value="Vaccinia Virus protein VP39"/>
    <property type="match status" value="1"/>
</dbReference>
<evidence type="ECO:0000256" key="6">
    <source>
        <dbReference type="ARBA" id="ARBA00023125"/>
    </source>
</evidence>
<comment type="catalytic activity">
    <reaction evidence="7">
        <text>a 2'-deoxyadenosine in DNA + S-adenosyl-L-methionine = an N(6)-methyl-2'-deoxyadenosine in DNA + S-adenosyl-L-homocysteine + H(+)</text>
        <dbReference type="Rhea" id="RHEA:15197"/>
        <dbReference type="Rhea" id="RHEA-COMP:12418"/>
        <dbReference type="Rhea" id="RHEA-COMP:12419"/>
        <dbReference type="ChEBI" id="CHEBI:15378"/>
        <dbReference type="ChEBI" id="CHEBI:57856"/>
        <dbReference type="ChEBI" id="CHEBI:59789"/>
        <dbReference type="ChEBI" id="CHEBI:90615"/>
        <dbReference type="ChEBI" id="CHEBI:90616"/>
        <dbReference type="EC" id="2.1.1.72"/>
    </reaction>
</comment>
<dbReference type="Pfam" id="PF25120">
    <property type="entry name" value="DUF7814"/>
    <property type="match status" value="1"/>
</dbReference>
<dbReference type="InterPro" id="IPR002052">
    <property type="entry name" value="DNA_methylase_N6_adenine_CS"/>
</dbReference>
<dbReference type="Proteomes" id="UP000782117">
    <property type="component" value="Unassembled WGS sequence"/>
</dbReference>
<evidence type="ECO:0000256" key="7">
    <source>
        <dbReference type="ARBA" id="ARBA00047942"/>
    </source>
</evidence>
<evidence type="ECO:0000313" key="13">
    <source>
        <dbReference type="Proteomes" id="UP000782117"/>
    </source>
</evidence>
<keyword evidence="5" id="KW-0680">Restriction system</keyword>
<evidence type="ECO:0000256" key="4">
    <source>
        <dbReference type="ARBA" id="ARBA00022691"/>
    </source>
</evidence>
<dbReference type="EC" id="2.1.1.72" evidence="1"/>
<sequence length="1250" mass="144941">MGQLKPNQILNKAYRQVAIETEDFNHFKEALHILLSTISDGQREETQKEHLRNFLSDTFYKPYYMAPEEDIDLAVRLDKTSKSNIGLLIEVKSTTNKNEMISVGNLNRKAFQELLLYYLRERISKKNTDIKYLIATNVYEYFIFDAQEFEQKFYQNKKLKKEFQDFEDGRKTSRKTDFFYSEIASSFIEEVADSLNYTYFDIRSYAKYLGDDTASRKLIELYKVFSDVHLLKLPFQNDSNSLNKKFYAELLHILGIEEKKENNKIVIVRKAVGQRNEASLLENTINQLDAEDCLRKVPNVVAYGSTQEERLFNVAMELCITWINRILFLKLLEAQMLKYHNGEQCYKFLSIKKIRDFDDLNTLFFQVLARNVHQRTASILKDFEYVPYLNSSLFEVSELESNTIKINSLSQRTELPLFTNSVLINHKEKQQFSSLPTLNYLFAFLDAYNFASEGSEEVQEEAKTLINASVLGLIFEKINGHKDGSVFTPGFITMYMCREAVVNTVLTKFNNFYNWHCKSIADLYNQIDDIPQANQLINSITICDPAVGSGHFLVSALNELIRLKYELGILVDSEGKRIKKSDYTFCIENDELIVTDADNNLFSYNPLNEESRRIQETLFKEKKTIIENCLFGVDLNPNSVKICRLRLWIELLKNAYYTAESDYKELETLPNIDINIKCGNSLVHRFDLTDSIKSVLKETGISISQYRNAVSKYKNAQDKAEKWELDSMIAEIKSKLTTEIGAKDPKKLKLNKRKAELMNLLAPQLFEMSKKEQKDWQKRVDTVKKEIAELESYFEEINSNKIYLGAFEWRIEFPEVLDADGNFIGFDCVIGNPPYIQLQSMGTDADVLERMKYKTYVRTGDIYCLFYEQGMNLLKPNGCLCYITSNKWMKAGYGKELRQYFVTETNPVLLIDFAGVKVFDTATVDVNILMLQKTINVQRTFACITQGINGLQNLSDFVQQNGSECDFSSADSWVILSPIEQSIKRKMETVGTPLKDWNINIYRGVLTGYNEAFIITTEKREEILANCQSEDERTRTAELIRPILRGRDIKRYGYDWADLYLIATFPSRHYDIEQYPAVKQHLLSFGKERLEQTGKTYSINGEKVKARKKTNNKWFETQDSISYWEDFYKPKIVWGNLNLTASYAMIQDNSFINAPSPMIVPASKFLLAVLNSKLADYYIRHLGVTRNGGYFEYKPMFVEKLPVPQRIDAKVVTDIESYVDSKNETAIDKAVYMFYGLTEEEILYINQKGR</sequence>
<keyword evidence="2 12" id="KW-0489">Methyltransferase</keyword>
<name>A0ABS2FAD4_9BACE</name>
<dbReference type="RefSeq" id="WP_204500909.1">
    <property type="nucleotide sequence ID" value="NZ_JACJKJ010000013.1"/>
</dbReference>
<accession>A0ABS2FAD4</accession>
<dbReference type="PRINTS" id="PR00507">
    <property type="entry name" value="N12N6MTFRASE"/>
</dbReference>
<dbReference type="Pfam" id="PF07669">
    <property type="entry name" value="Eco57I"/>
    <property type="match status" value="1"/>
</dbReference>
<comment type="caution">
    <text evidence="12">The sequence shown here is derived from an EMBL/GenBank/DDBJ whole genome shotgun (WGS) entry which is preliminary data.</text>
</comment>
<evidence type="ECO:0000256" key="3">
    <source>
        <dbReference type="ARBA" id="ARBA00022679"/>
    </source>
</evidence>
<dbReference type="InterPro" id="IPR029063">
    <property type="entry name" value="SAM-dependent_MTases_sf"/>
</dbReference>
<dbReference type="PANTHER" id="PTHR33841:SF1">
    <property type="entry name" value="DNA METHYLTRANSFERASE A"/>
    <property type="match status" value="1"/>
</dbReference>
<dbReference type="EMBL" id="JACJKJ010000013">
    <property type="protein sequence ID" value="MBM6807009.1"/>
    <property type="molecule type" value="Genomic_DNA"/>
</dbReference>